<reference evidence="8 9" key="1">
    <citation type="submission" date="2020-07" db="EMBL/GenBank/DDBJ databases">
        <title>Huge and variable diversity of episymbiotic CPR bacteria and DPANN archaea in groundwater ecosystems.</title>
        <authorList>
            <person name="He C.Y."/>
            <person name="Keren R."/>
            <person name="Whittaker M."/>
            <person name="Farag I.F."/>
            <person name="Doudna J."/>
            <person name="Cate J.H.D."/>
            <person name="Banfield J.F."/>
        </authorList>
    </citation>
    <scope>NUCLEOTIDE SEQUENCE [LARGE SCALE GENOMIC DNA]</scope>
    <source>
        <strain evidence="8">NC_groundwater_70_Ag_B-0.1um_54_66</strain>
    </source>
</reference>
<dbReference type="PANTHER" id="PTHR11592">
    <property type="entry name" value="GLUTATHIONE PEROXIDASE"/>
    <property type="match status" value="1"/>
</dbReference>
<dbReference type="EMBL" id="CP066681">
    <property type="protein sequence ID" value="QQG37353.1"/>
    <property type="molecule type" value="Genomic_DNA"/>
</dbReference>
<protein>
    <recommendedName>
        <fullName evidence="5">Glutathione peroxidase</fullName>
    </recommendedName>
</protein>
<evidence type="ECO:0000256" key="2">
    <source>
        <dbReference type="ARBA" id="ARBA00022559"/>
    </source>
</evidence>
<dbReference type="PROSITE" id="PS51355">
    <property type="entry name" value="GLUTATHIONE_PEROXID_3"/>
    <property type="match status" value="1"/>
</dbReference>
<evidence type="ECO:0000313" key="9">
    <source>
        <dbReference type="Proteomes" id="UP000595362"/>
    </source>
</evidence>
<evidence type="ECO:0000313" key="8">
    <source>
        <dbReference type="EMBL" id="QQG37353.1"/>
    </source>
</evidence>
<comment type="similarity">
    <text evidence="1 5">Belongs to the glutathione peroxidase family.</text>
</comment>
<evidence type="ECO:0000256" key="1">
    <source>
        <dbReference type="ARBA" id="ARBA00006926"/>
    </source>
</evidence>
<dbReference type="InterPro" id="IPR000889">
    <property type="entry name" value="Glutathione_peroxidase"/>
</dbReference>
<dbReference type="SUPFAM" id="SSF52833">
    <property type="entry name" value="Thioredoxin-like"/>
    <property type="match status" value="1"/>
</dbReference>
<evidence type="ECO:0000259" key="7">
    <source>
        <dbReference type="PROSITE" id="PS51352"/>
    </source>
</evidence>
<dbReference type="Gene3D" id="3.40.30.10">
    <property type="entry name" value="Glutaredoxin"/>
    <property type="match status" value="1"/>
</dbReference>
<dbReference type="PIRSF" id="PIRSF000303">
    <property type="entry name" value="Glutathion_perox"/>
    <property type="match status" value="1"/>
</dbReference>
<dbReference type="PANTHER" id="PTHR11592:SF78">
    <property type="entry name" value="GLUTATHIONE PEROXIDASE"/>
    <property type="match status" value="1"/>
</dbReference>
<dbReference type="GO" id="GO:0034599">
    <property type="term" value="P:cellular response to oxidative stress"/>
    <property type="evidence" value="ECO:0007669"/>
    <property type="project" value="TreeGrafter"/>
</dbReference>
<evidence type="ECO:0000256" key="6">
    <source>
        <dbReference type="SAM" id="SignalP"/>
    </source>
</evidence>
<sequence length="190" mass="20466">MAVVAGFLTLCGLAVPTARAQPAAPQNAYDFSFTTINGEPLPLSRFNNKVLLVVNTASRCGFTPQYEGLQTIYEAYKDKGLVIIGVPANDFGGQEPGSNQEIKRFCAMNYAITFPMTEKTTVTGKGAHPFYQWAAKQKTGGLLSAKPRWNFHKYLVGPDGELAGSFASTTKPGSEDLIKAIEAELAKITP</sequence>
<dbReference type="CDD" id="cd00340">
    <property type="entry name" value="GSH_Peroxidase"/>
    <property type="match status" value="1"/>
</dbReference>
<feature type="signal peptide" evidence="6">
    <location>
        <begin position="1"/>
        <end position="20"/>
    </location>
</feature>
<gene>
    <name evidence="8" type="ORF">HYS17_02950</name>
</gene>
<keyword evidence="3 5" id="KW-0560">Oxidoreductase</keyword>
<dbReference type="InterPro" id="IPR013766">
    <property type="entry name" value="Thioredoxin_domain"/>
</dbReference>
<dbReference type="GO" id="GO:0004601">
    <property type="term" value="F:peroxidase activity"/>
    <property type="evidence" value="ECO:0007669"/>
    <property type="project" value="UniProtKB-KW"/>
</dbReference>
<evidence type="ECO:0000256" key="5">
    <source>
        <dbReference type="RuleBase" id="RU000499"/>
    </source>
</evidence>
<feature type="domain" description="Thioredoxin" evidence="7">
    <location>
        <begin position="22"/>
        <end position="186"/>
    </location>
</feature>
<accession>A0A7T5UJ42</accession>
<dbReference type="InterPro" id="IPR029759">
    <property type="entry name" value="GPX_AS"/>
</dbReference>
<keyword evidence="2 5" id="KW-0575">Peroxidase</keyword>
<dbReference type="PRINTS" id="PR01011">
    <property type="entry name" value="GLUTPROXDASE"/>
</dbReference>
<organism evidence="8 9">
    <name type="scientific">Micavibrio aeruginosavorus</name>
    <dbReference type="NCBI Taxonomy" id="349221"/>
    <lineage>
        <taxon>Bacteria</taxon>
        <taxon>Pseudomonadati</taxon>
        <taxon>Bdellovibrionota</taxon>
        <taxon>Bdellovibrionia</taxon>
        <taxon>Bdellovibrionales</taxon>
        <taxon>Pseudobdellovibrionaceae</taxon>
        <taxon>Micavibrio</taxon>
    </lineage>
</organism>
<dbReference type="FunFam" id="3.40.30.10:FF:000010">
    <property type="entry name" value="Glutathione peroxidase"/>
    <property type="match status" value="1"/>
</dbReference>
<dbReference type="AlphaFoldDB" id="A0A7T5UJ42"/>
<name>A0A7T5UJ42_9BACT</name>
<proteinExistence type="inferred from homology"/>
<dbReference type="Proteomes" id="UP000595362">
    <property type="component" value="Chromosome"/>
</dbReference>
<keyword evidence="6" id="KW-0732">Signal</keyword>
<evidence type="ECO:0000256" key="3">
    <source>
        <dbReference type="ARBA" id="ARBA00023002"/>
    </source>
</evidence>
<dbReference type="PROSITE" id="PS51352">
    <property type="entry name" value="THIOREDOXIN_2"/>
    <property type="match status" value="1"/>
</dbReference>
<dbReference type="Pfam" id="PF00255">
    <property type="entry name" value="GSHPx"/>
    <property type="match status" value="1"/>
</dbReference>
<feature type="chain" id="PRO_5032931391" description="Glutathione peroxidase" evidence="6">
    <location>
        <begin position="21"/>
        <end position="190"/>
    </location>
</feature>
<dbReference type="InterPro" id="IPR036249">
    <property type="entry name" value="Thioredoxin-like_sf"/>
</dbReference>
<dbReference type="PROSITE" id="PS00460">
    <property type="entry name" value="GLUTATHIONE_PEROXID_1"/>
    <property type="match status" value="1"/>
</dbReference>
<evidence type="ECO:0000256" key="4">
    <source>
        <dbReference type="PIRSR" id="PIRSR000303-1"/>
    </source>
</evidence>
<feature type="active site" evidence="4">
    <location>
        <position position="60"/>
    </location>
</feature>